<dbReference type="InterPro" id="IPR038717">
    <property type="entry name" value="Tc1-like_DDE_dom"/>
</dbReference>
<dbReference type="InterPro" id="IPR052338">
    <property type="entry name" value="Transposase_5"/>
</dbReference>
<proteinExistence type="predicted"/>
<dbReference type="PANTHER" id="PTHR23022:SF135">
    <property type="entry name" value="SI:DKEY-77F5.3"/>
    <property type="match status" value="1"/>
</dbReference>
<dbReference type="InterPro" id="IPR036397">
    <property type="entry name" value="RNaseH_sf"/>
</dbReference>
<gene>
    <name evidence="2" type="ORF">TNCV_5100781</name>
</gene>
<feature type="domain" description="Tc1-like transposase DDE" evidence="1">
    <location>
        <begin position="150"/>
        <end position="303"/>
    </location>
</feature>
<protein>
    <submittedName>
        <fullName evidence="2">Transposable element Tcb2 transposase</fullName>
    </submittedName>
</protein>
<sequence length="343" mass="39896">MARRNHLDDFTRGRMIAKLEEGRTVTSVAAEFGINKTVSFRALGKRSKPQVQLLERLVVATRGQLQGMTDILSCRRKAADGSQQALLLSNSLQQRDDKCRGLLWPDAFSKGAGLFARRPERGLPLKVDHRHHRLQWCREHKNWTTYQWSRVLFTDESWFNTRSDSQRVLIWREIGTRFYTSNIKERHHYGGPGVLVWGGIMLNGRTELHIFDRGSVTGDRYCEEVLLPHVRLFRGAIGPDFIFMDDNARPHRTLAVEELLESEDITRMDWPAYSTDLNPIEHVWDAMGRRIAARLHHPENTQLKQMLIEEWVLLPQEMLHQLVLSMRRWCEATIAVRGGHIQY</sequence>
<dbReference type="Pfam" id="PF13358">
    <property type="entry name" value="DDE_3"/>
    <property type="match status" value="1"/>
</dbReference>
<dbReference type="AlphaFoldDB" id="A0A8X6RW67"/>
<keyword evidence="3" id="KW-1185">Reference proteome</keyword>
<evidence type="ECO:0000259" key="1">
    <source>
        <dbReference type="Pfam" id="PF13358"/>
    </source>
</evidence>
<evidence type="ECO:0000313" key="3">
    <source>
        <dbReference type="Proteomes" id="UP000887159"/>
    </source>
</evidence>
<name>A0A8X6RW67_TRICX</name>
<comment type="caution">
    <text evidence="2">The sequence shown here is derived from an EMBL/GenBank/DDBJ whole genome shotgun (WGS) entry which is preliminary data.</text>
</comment>
<dbReference type="GO" id="GO:0003676">
    <property type="term" value="F:nucleic acid binding"/>
    <property type="evidence" value="ECO:0007669"/>
    <property type="project" value="InterPro"/>
</dbReference>
<dbReference type="EMBL" id="BMAU01021232">
    <property type="protein sequence ID" value="GFY02219.1"/>
    <property type="molecule type" value="Genomic_DNA"/>
</dbReference>
<accession>A0A8X6RW67</accession>
<dbReference type="Gene3D" id="3.30.420.10">
    <property type="entry name" value="Ribonuclease H-like superfamily/Ribonuclease H"/>
    <property type="match status" value="1"/>
</dbReference>
<reference evidence="2" key="1">
    <citation type="submission" date="2020-08" db="EMBL/GenBank/DDBJ databases">
        <title>Multicomponent nature underlies the extraordinary mechanical properties of spider dragline silk.</title>
        <authorList>
            <person name="Kono N."/>
            <person name="Nakamura H."/>
            <person name="Mori M."/>
            <person name="Yoshida Y."/>
            <person name="Ohtoshi R."/>
            <person name="Malay A.D."/>
            <person name="Moran D.A.P."/>
            <person name="Tomita M."/>
            <person name="Numata K."/>
            <person name="Arakawa K."/>
        </authorList>
    </citation>
    <scope>NUCLEOTIDE SEQUENCE</scope>
</reference>
<organism evidence="2 3">
    <name type="scientific">Trichonephila clavipes</name>
    <name type="common">Golden silk orbweaver</name>
    <name type="synonym">Nephila clavipes</name>
    <dbReference type="NCBI Taxonomy" id="2585209"/>
    <lineage>
        <taxon>Eukaryota</taxon>
        <taxon>Metazoa</taxon>
        <taxon>Ecdysozoa</taxon>
        <taxon>Arthropoda</taxon>
        <taxon>Chelicerata</taxon>
        <taxon>Arachnida</taxon>
        <taxon>Araneae</taxon>
        <taxon>Araneomorphae</taxon>
        <taxon>Entelegynae</taxon>
        <taxon>Araneoidea</taxon>
        <taxon>Nephilidae</taxon>
        <taxon>Trichonephila</taxon>
    </lineage>
</organism>
<dbReference type="Proteomes" id="UP000887159">
    <property type="component" value="Unassembled WGS sequence"/>
</dbReference>
<evidence type="ECO:0000313" key="2">
    <source>
        <dbReference type="EMBL" id="GFY02219.1"/>
    </source>
</evidence>
<dbReference type="PANTHER" id="PTHR23022">
    <property type="entry name" value="TRANSPOSABLE ELEMENT-RELATED"/>
    <property type="match status" value="1"/>
</dbReference>